<dbReference type="AlphaFoldDB" id="A0A0D7B085"/>
<dbReference type="SUPFAM" id="SSF49313">
    <property type="entry name" value="Cadherin-like"/>
    <property type="match status" value="2"/>
</dbReference>
<dbReference type="GO" id="GO:0005509">
    <property type="term" value="F:calcium ion binding"/>
    <property type="evidence" value="ECO:0007669"/>
    <property type="project" value="InterPro"/>
</dbReference>
<dbReference type="Pfam" id="PF05345">
    <property type="entry name" value="He_PIG"/>
    <property type="match status" value="1"/>
</dbReference>
<feature type="signal peptide" evidence="3">
    <location>
        <begin position="1"/>
        <end position="23"/>
    </location>
</feature>
<dbReference type="EMBL" id="KN880683">
    <property type="protein sequence ID" value="KIY63620.1"/>
    <property type="molecule type" value="Genomic_DNA"/>
</dbReference>
<keyword evidence="2" id="KW-1133">Transmembrane helix</keyword>
<dbReference type="GO" id="GO:0016020">
    <property type="term" value="C:membrane"/>
    <property type="evidence" value="ECO:0007669"/>
    <property type="project" value="InterPro"/>
</dbReference>
<keyword evidence="3" id="KW-0732">Signal</keyword>
<dbReference type="OrthoDB" id="414243at2759"/>
<keyword evidence="2" id="KW-0472">Membrane</keyword>
<dbReference type="Gene3D" id="2.60.40.10">
    <property type="entry name" value="Immunoglobulins"/>
    <property type="match status" value="2"/>
</dbReference>
<name>A0A0D7B085_9AGAR</name>
<evidence type="ECO:0000259" key="4">
    <source>
        <dbReference type="SMART" id="SM00736"/>
    </source>
</evidence>
<dbReference type="InterPro" id="IPR015919">
    <property type="entry name" value="Cadherin-like_sf"/>
</dbReference>
<feature type="region of interest" description="Disordered" evidence="1">
    <location>
        <begin position="623"/>
        <end position="642"/>
    </location>
</feature>
<feature type="chain" id="PRO_5002316516" description="Dystroglycan-type cadherin-like domain-containing protein" evidence="3">
    <location>
        <begin position="24"/>
        <end position="922"/>
    </location>
</feature>
<feature type="compositionally biased region" description="Polar residues" evidence="1">
    <location>
        <begin position="560"/>
        <end position="578"/>
    </location>
</feature>
<keyword evidence="2" id="KW-0812">Transmembrane</keyword>
<feature type="region of interest" description="Disordered" evidence="1">
    <location>
        <begin position="558"/>
        <end position="579"/>
    </location>
</feature>
<feature type="domain" description="Dystroglycan-type cadherin-like" evidence="4">
    <location>
        <begin position="153"/>
        <end position="249"/>
    </location>
</feature>
<protein>
    <recommendedName>
        <fullName evidence="4">Dystroglycan-type cadherin-like domain-containing protein</fullName>
    </recommendedName>
</protein>
<feature type="domain" description="Dystroglycan-type cadherin-like" evidence="4">
    <location>
        <begin position="26"/>
        <end position="122"/>
    </location>
</feature>
<proteinExistence type="predicted"/>
<sequence length="922" mass="99618">MACPLFPITIFIFLSVAAPVILAGVSVLTPLDNQLPLVARIGQPYSWSISSKTFGGCEDALSYKVSDLPSWLSFDPATPSFSGTPSDADDGDIDVTVSASCAGKTTSSWFSLSVTGNAPPTLKTPILSQLYDGNPSLASAFAVGPESLLCTSNPAVRIPPRWSFSIGLEGDTYTYSSDVYYQVLQADGTEIPYWMSWNPHDYTLTGVTPRPEDISTPTVYNLVLHASDIKGATADTQAFDVILAEHDVSMTKQFLPTVNVTANSPFDVPLTSVDDFSGVLVDAQPIHPDDLALVHVDTGSWNWIKYDDNTRHLSGDAPAQVDQHPVLPVEIHVFNQTIHTNLSLAVVPSFFTNEDLPTLVVPDDGHVDFALQRYFSNKTSNSLKDIDLSTSFTPREAGDVLHIDQSSFLLSGTLPHEFPSKNINLTITAYSRVTHSTSHASMPITYQSADTHNKNEIGRGDGRPSGIHMSKKVAMALGITFGVVGGLIALGVCLACCRRGMRVRDTALSIEEGQQAYSEKDKRWYGIGTETVERKAPPNSPILNALQGLGLHRVLERSGSGDTKASSVKASTIVSPSSGGHMPKKEFLLKVKDTMRSFSDSYSKRRRPQLNRPVIGKPILISHDESSDSLSGSPPNRFLDTPAHSILRNSTSTASDDHSIPRQRVDCLTPPTTVHFANQRSIRDSEMSLDYPMEEAVVQLASKANTSRASIRSAMSMASDIANPPVPLMRPRLVPFTSSSRVPMPSMSIASPTDSNELDNSLRIVSQTALVDAGAKQSGDDLSVGIHYVRALGQSNASAPGSTLTVSTNVRSSFSSLETSHDGHESMAIVRMVVRAGERFKFKVPLEPYDGDMSRMVRRMEARKMDGRALPKFLHADLSGRKNSDAAEFYGVALSGDVGELDVGVFEAGVCVGRVVLEVTGR</sequence>
<feature type="transmembrane region" description="Helical" evidence="2">
    <location>
        <begin position="473"/>
        <end position="497"/>
    </location>
</feature>
<evidence type="ECO:0000313" key="6">
    <source>
        <dbReference type="Proteomes" id="UP000054007"/>
    </source>
</evidence>
<evidence type="ECO:0000313" key="5">
    <source>
        <dbReference type="EMBL" id="KIY63620.1"/>
    </source>
</evidence>
<dbReference type="STRING" id="1314674.A0A0D7B085"/>
<keyword evidence="6" id="KW-1185">Reference proteome</keyword>
<evidence type="ECO:0000256" key="2">
    <source>
        <dbReference type="SAM" id="Phobius"/>
    </source>
</evidence>
<dbReference type="InterPro" id="IPR013783">
    <property type="entry name" value="Ig-like_fold"/>
</dbReference>
<gene>
    <name evidence="5" type="ORF">CYLTODRAFT_493752</name>
</gene>
<accession>A0A0D7B085</accession>
<organism evidence="5 6">
    <name type="scientific">Cylindrobasidium torrendii FP15055 ss-10</name>
    <dbReference type="NCBI Taxonomy" id="1314674"/>
    <lineage>
        <taxon>Eukaryota</taxon>
        <taxon>Fungi</taxon>
        <taxon>Dikarya</taxon>
        <taxon>Basidiomycota</taxon>
        <taxon>Agaricomycotina</taxon>
        <taxon>Agaricomycetes</taxon>
        <taxon>Agaricomycetidae</taxon>
        <taxon>Agaricales</taxon>
        <taxon>Marasmiineae</taxon>
        <taxon>Physalacriaceae</taxon>
        <taxon>Cylindrobasidium</taxon>
    </lineage>
</organism>
<reference evidence="5 6" key="1">
    <citation type="journal article" date="2015" name="Fungal Genet. Biol.">
        <title>Evolution of novel wood decay mechanisms in Agaricales revealed by the genome sequences of Fistulina hepatica and Cylindrobasidium torrendii.</title>
        <authorList>
            <person name="Floudas D."/>
            <person name="Held B.W."/>
            <person name="Riley R."/>
            <person name="Nagy L.G."/>
            <person name="Koehler G."/>
            <person name="Ransdell A.S."/>
            <person name="Younus H."/>
            <person name="Chow J."/>
            <person name="Chiniquy J."/>
            <person name="Lipzen A."/>
            <person name="Tritt A."/>
            <person name="Sun H."/>
            <person name="Haridas S."/>
            <person name="LaButti K."/>
            <person name="Ohm R.A."/>
            <person name="Kues U."/>
            <person name="Blanchette R.A."/>
            <person name="Grigoriev I.V."/>
            <person name="Minto R.E."/>
            <person name="Hibbett D.S."/>
        </authorList>
    </citation>
    <scope>NUCLEOTIDE SEQUENCE [LARGE SCALE GENOMIC DNA]</scope>
    <source>
        <strain evidence="5 6">FP15055 ss-10</strain>
    </source>
</reference>
<dbReference type="Proteomes" id="UP000054007">
    <property type="component" value="Unassembled WGS sequence"/>
</dbReference>
<dbReference type="SMART" id="SM00736">
    <property type="entry name" value="CADG"/>
    <property type="match status" value="2"/>
</dbReference>
<dbReference type="InterPro" id="IPR006644">
    <property type="entry name" value="Cadg"/>
</dbReference>
<evidence type="ECO:0000256" key="1">
    <source>
        <dbReference type="SAM" id="MobiDB-lite"/>
    </source>
</evidence>
<evidence type="ECO:0000256" key="3">
    <source>
        <dbReference type="SAM" id="SignalP"/>
    </source>
</evidence>